<dbReference type="EMBL" id="CM035409">
    <property type="protein sequence ID" value="KAH7440455.1"/>
    <property type="molecule type" value="Genomic_DNA"/>
</dbReference>
<organism evidence="2 3">
    <name type="scientific">Ceratopteris richardii</name>
    <name type="common">Triangle waterfern</name>
    <dbReference type="NCBI Taxonomy" id="49495"/>
    <lineage>
        <taxon>Eukaryota</taxon>
        <taxon>Viridiplantae</taxon>
        <taxon>Streptophyta</taxon>
        <taxon>Embryophyta</taxon>
        <taxon>Tracheophyta</taxon>
        <taxon>Polypodiopsida</taxon>
        <taxon>Polypodiidae</taxon>
        <taxon>Polypodiales</taxon>
        <taxon>Pteridineae</taxon>
        <taxon>Pteridaceae</taxon>
        <taxon>Parkerioideae</taxon>
        <taxon>Ceratopteris</taxon>
    </lineage>
</organism>
<dbReference type="AlphaFoldDB" id="A0A8T2V3X7"/>
<name>A0A8T2V3X7_CERRI</name>
<evidence type="ECO:0008006" key="4">
    <source>
        <dbReference type="Google" id="ProtNLM"/>
    </source>
</evidence>
<evidence type="ECO:0000313" key="2">
    <source>
        <dbReference type="EMBL" id="KAH7440455.1"/>
    </source>
</evidence>
<feature type="signal peptide" evidence="1">
    <location>
        <begin position="1"/>
        <end position="31"/>
    </location>
</feature>
<feature type="chain" id="PRO_5035721120" description="Secreted protein" evidence="1">
    <location>
        <begin position="32"/>
        <end position="99"/>
    </location>
</feature>
<proteinExistence type="predicted"/>
<accession>A0A8T2V3X7</accession>
<evidence type="ECO:0000313" key="3">
    <source>
        <dbReference type="Proteomes" id="UP000825935"/>
    </source>
</evidence>
<reference evidence="2" key="1">
    <citation type="submission" date="2021-08" db="EMBL/GenBank/DDBJ databases">
        <title>WGS assembly of Ceratopteris richardii.</title>
        <authorList>
            <person name="Marchant D.B."/>
            <person name="Chen G."/>
            <person name="Jenkins J."/>
            <person name="Shu S."/>
            <person name="Leebens-Mack J."/>
            <person name="Grimwood J."/>
            <person name="Schmutz J."/>
            <person name="Soltis P."/>
            <person name="Soltis D."/>
            <person name="Chen Z.-H."/>
        </authorList>
    </citation>
    <scope>NUCLEOTIDE SEQUENCE</scope>
    <source>
        <strain evidence="2">Whitten #5841</strain>
        <tissue evidence="2">Leaf</tissue>
    </source>
</reference>
<gene>
    <name evidence="2" type="ORF">KP509_04G108200</name>
</gene>
<sequence length="99" mass="11490">MIEFAARRRWSMRQHSFSTLILLYLSRSVYETTLPTVTFSASCSLDHSSNVCLRCLYSIFLFRPDHASGSVRQHYKSMASVLFRLLSRSREVNSCTSTW</sequence>
<keyword evidence="3" id="KW-1185">Reference proteome</keyword>
<dbReference type="Proteomes" id="UP000825935">
    <property type="component" value="Chromosome 4"/>
</dbReference>
<protein>
    <recommendedName>
        <fullName evidence="4">Secreted protein</fullName>
    </recommendedName>
</protein>
<comment type="caution">
    <text evidence="2">The sequence shown here is derived from an EMBL/GenBank/DDBJ whole genome shotgun (WGS) entry which is preliminary data.</text>
</comment>
<keyword evidence="1" id="KW-0732">Signal</keyword>
<evidence type="ECO:0000256" key="1">
    <source>
        <dbReference type="SAM" id="SignalP"/>
    </source>
</evidence>